<comment type="caution">
    <text evidence="2">The sequence shown here is derived from an EMBL/GenBank/DDBJ whole genome shotgun (WGS) entry which is preliminary data.</text>
</comment>
<evidence type="ECO:0000313" key="3">
    <source>
        <dbReference type="Proteomes" id="UP000788153"/>
    </source>
</evidence>
<feature type="signal peptide" evidence="1">
    <location>
        <begin position="1"/>
        <end position="22"/>
    </location>
</feature>
<protein>
    <submittedName>
        <fullName evidence="2">Uncharacterized protein</fullName>
    </submittedName>
</protein>
<dbReference type="RefSeq" id="WP_140047787.1">
    <property type="nucleotide sequence ID" value="NZ_VDYR01000001.1"/>
</dbReference>
<keyword evidence="1" id="KW-0732">Signal</keyword>
<dbReference type="EMBL" id="JAASQP010000001">
    <property type="protein sequence ID" value="NIJ22558.1"/>
    <property type="molecule type" value="Genomic_DNA"/>
</dbReference>
<feature type="chain" id="PRO_5047150566" evidence="1">
    <location>
        <begin position="23"/>
        <end position="64"/>
    </location>
</feature>
<keyword evidence="3" id="KW-1185">Reference proteome</keyword>
<dbReference type="Proteomes" id="UP000788153">
    <property type="component" value="Unassembled WGS sequence"/>
</dbReference>
<evidence type="ECO:0000256" key="1">
    <source>
        <dbReference type="SAM" id="SignalP"/>
    </source>
</evidence>
<proteinExistence type="predicted"/>
<reference evidence="2 3" key="1">
    <citation type="submission" date="2020-03" db="EMBL/GenBank/DDBJ databases">
        <title>Genomic Encyclopedia of Type Strains, Phase IV (KMG-IV): sequencing the most valuable type-strain genomes for metagenomic binning, comparative biology and taxonomic classification.</title>
        <authorList>
            <person name="Goeker M."/>
        </authorList>
    </citation>
    <scope>NUCLEOTIDE SEQUENCE [LARGE SCALE GENOMIC DNA]</scope>
    <source>
        <strain evidence="2 3">DSM 22753</strain>
    </source>
</reference>
<accession>A0ABX0TWD3</accession>
<evidence type="ECO:0000313" key="2">
    <source>
        <dbReference type="EMBL" id="NIJ22558.1"/>
    </source>
</evidence>
<gene>
    <name evidence="2" type="ORF">FHT01_000100</name>
</gene>
<sequence>MNMVLSGAALPLALFGASSAMAQDAADLPAAVTMSGAVTGTSDCRFGGASQSDTEIAVQRACRT</sequence>
<organism evidence="2 3">
    <name type="scientific">Sphingomonas japonica</name>
    <dbReference type="NCBI Taxonomy" id="511662"/>
    <lineage>
        <taxon>Bacteria</taxon>
        <taxon>Pseudomonadati</taxon>
        <taxon>Pseudomonadota</taxon>
        <taxon>Alphaproteobacteria</taxon>
        <taxon>Sphingomonadales</taxon>
        <taxon>Sphingomonadaceae</taxon>
        <taxon>Sphingomonas</taxon>
    </lineage>
</organism>
<name>A0ABX0TWD3_9SPHN</name>